<dbReference type="GO" id="GO:0016556">
    <property type="term" value="P:mRNA modification"/>
    <property type="evidence" value="ECO:0007669"/>
    <property type="project" value="InterPro"/>
</dbReference>
<evidence type="ECO:0000313" key="7">
    <source>
        <dbReference type="EMBL" id="RWS31277.1"/>
    </source>
</evidence>
<keyword evidence="5" id="KW-0539">Nucleus</keyword>
<dbReference type="GO" id="GO:0000381">
    <property type="term" value="P:regulation of alternative mRNA splicing, via spliceosome"/>
    <property type="evidence" value="ECO:0007669"/>
    <property type="project" value="InterPro"/>
</dbReference>
<dbReference type="AlphaFoldDB" id="A0A443SUS9"/>
<keyword evidence="8" id="KW-1185">Reference proteome</keyword>
<dbReference type="InterPro" id="IPR033757">
    <property type="entry name" value="WTAP"/>
</dbReference>
<name>A0A443SUS9_9ACAR</name>
<dbReference type="GO" id="GO:0006397">
    <property type="term" value="P:mRNA processing"/>
    <property type="evidence" value="ECO:0007669"/>
    <property type="project" value="UniProtKB-KW"/>
</dbReference>
<dbReference type="GO" id="GO:0005634">
    <property type="term" value="C:nucleus"/>
    <property type="evidence" value="ECO:0007669"/>
    <property type="project" value="UniProtKB-SubCell"/>
</dbReference>
<evidence type="ECO:0000256" key="3">
    <source>
        <dbReference type="ARBA" id="ARBA00022664"/>
    </source>
</evidence>
<dbReference type="PANTHER" id="PTHR15217">
    <property type="entry name" value="WILMS' TUMOR 1-ASSOCIATING PROTEIN"/>
    <property type="match status" value="1"/>
</dbReference>
<dbReference type="EMBL" id="NCKV01000216">
    <property type="protein sequence ID" value="RWS31277.1"/>
    <property type="molecule type" value="Genomic_DNA"/>
</dbReference>
<dbReference type="Proteomes" id="UP000288716">
    <property type="component" value="Unassembled WGS sequence"/>
</dbReference>
<comment type="similarity">
    <text evidence="2">Belongs to the fl(2)d family.</text>
</comment>
<dbReference type="Pfam" id="PF17098">
    <property type="entry name" value="Wtap"/>
    <property type="match status" value="1"/>
</dbReference>
<dbReference type="VEuPathDB" id="VectorBase:LDEU000757"/>
<evidence type="ECO:0000256" key="2">
    <source>
        <dbReference type="ARBA" id="ARBA00010313"/>
    </source>
</evidence>
<sequence length="323" mass="36996">MSSADLKEGEDKAANCVSNCDQIDENSKGLSQEEDVFNASPLSPFASQNVYKLDCNNVEDANVKQTEPQRVKLSDEEVNSLSKSDLIERWKQQELYIDFIENQLNVESMAKTDLISLRESEEKLKQQQLEATRRENILVMRLTTKEQEMQDFVNQIQELKQSSLPGPSQLEATLVDPAVNLMFEKMRKAVDSSKAKVEEMQNELTAWKFTPDSNTGKRLMAKCRLLYQENEELGKIVSSGRVAKLEGDLALQRNFSEEMKKCQSELDDFLFELDEDVEGMQNTIVFLQLQLKEAKDQLANLQREVNKHDSILCNGSIENYEYI</sequence>
<organism evidence="7 8">
    <name type="scientific">Leptotrombidium deliense</name>
    <dbReference type="NCBI Taxonomy" id="299467"/>
    <lineage>
        <taxon>Eukaryota</taxon>
        <taxon>Metazoa</taxon>
        <taxon>Ecdysozoa</taxon>
        <taxon>Arthropoda</taxon>
        <taxon>Chelicerata</taxon>
        <taxon>Arachnida</taxon>
        <taxon>Acari</taxon>
        <taxon>Acariformes</taxon>
        <taxon>Trombidiformes</taxon>
        <taxon>Prostigmata</taxon>
        <taxon>Anystina</taxon>
        <taxon>Parasitengona</taxon>
        <taxon>Trombiculoidea</taxon>
        <taxon>Trombiculidae</taxon>
        <taxon>Leptotrombidium</taxon>
    </lineage>
</organism>
<dbReference type="PANTHER" id="PTHR15217:SF0">
    <property type="entry name" value="PRE-MRNA-SPLICING REGULATOR WTAP"/>
    <property type="match status" value="1"/>
</dbReference>
<accession>A0A443SUS9</accession>
<evidence type="ECO:0000256" key="1">
    <source>
        <dbReference type="ARBA" id="ARBA00004123"/>
    </source>
</evidence>
<comment type="subcellular location">
    <subcellularLocation>
        <location evidence="1">Nucleus</location>
    </subcellularLocation>
</comment>
<protein>
    <submittedName>
        <fullName evidence="7">Pre-mRNA-splicing regulator WTAP-like protein</fullName>
    </submittedName>
</protein>
<dbReference type="STRING" id="299467.A0A443SUS9"/>
<keyword evidence="6" id="KW-0175">Coiled coil</keyword>
<dbReference type="OrthoDB" id="3366661at2759"/>
<evidence type="ECO:0000313" key="8">
    <source>
        <dbReference type="Proteomes" id="UP000288716"/>
    </source>
</evidence>
<evidence type="ECO:0000256" key="6">
    <source>
        <dbReference type="SAM" id="Coils"/>
    </source>
</evidence>
<reference evidence="7 8" key="1">
    <citation type="journal article" date="2018" name="Gigascience">
        <title>Genomes of trombidid mites reveal novel predicted allergens and laterally-transferred genes associated with secondary metabolism.</title>
        <authorList>
            <person name="Dong X."/>
            <person name="Chaisiri K."/>
            <person name="Xia D."/>
            <person name="Armstrong S.D."/>
            <person name="Fang Y."/>
            <person name="Donnelly M.J."/>
            <person name="Kadowaki T."/>
            <person name="McGarry J.W."/>
            <person name="Darby A.C."/>
            <person name="Makepeace B.L."/>
        </authorList>
    </citation>
    <scope>NUCLEOTIDE SEQUENCE [LARGE SCALE GENOMIC DNA]</scope>
    <source>
        <strain evidence="7">UoL-UT</strain>
    </source>
</reference>
<evidence type="ECO:0000256" key="4">
    <source>
        <dbReference type="ARBA" id="ARBA00023187"/>
    </source>
</evidence>
<keyword evidence="3" id="KW-0507">mRNA processing</keyword>
<dbReference type="GO" id="GO:0008380">
    <property type="term" value="P:RNA splicing"/>
    <property type="evidence" value="ECO:0007669"/>
    <property type="project" value="UniProtKB-KW"/>
</dbReference>
<feature type="coiled-coil region" evidence="6">
    <location>
        <begin position="277"/>
        <end position="311"/>
    </location>
</feature>
<keyword evidence="4" id="KW-0508">mRNA splicing</keyword>
<comment type="caution">
    <text evidence="7">The sequence shown here is derived from an EMBL/GenBank/DDBJ whole genome shotgun (WGS) entry which is preliminary data.</text>
</comment>
<feature type="coiled-coil region" evidence="6">
    <location>
        <begin position="117"/>
        <end position="203"/>
    </location>
</feature>
<proteinExistence type="inferred from homology"/>
<evidence type="ECO:0000256" key="5">
    <source>
        <dbReference type="ARBA" id="ARBA00023242"/>
    </source>
</evidence>
<gene>
    <name evidence="7" type="ORF">B4U80_08806</name>
</gene>